<proteinExistence type="predicted"/>
<name>A0A5R9J4W1_9PROT</name>
<dbReference type="GO" id="GO:0004803">
    <property type="term" value="F:transposase activity"/>
    <property type="evidence" value="ECO:0007669"/>
    <property type="project" value="InterPro"/>
</dbReference>
<reference evidence="3 4" key="1">
    <citation type="submission" date="2019-05" db="EMBL/GenBank/DDBJ databases">
        <authorList>
            <person name="Pankratov T."/>
            <person name="Grouzdev D."/>
        </authorList>
    </citation>
    <scope>NUCLEOTIDE SEQUENCE [LARGE SCALE GENOMIC DNA]</scope>
    <source>
        <strain evidence="3 4">KEBCLARHB70R</strain>
    </source>
</reference>
<dbReference type="PANTHER" id="PTHR33408:SF2">
    <property type="entry name" value="TRANSPOSASE DDE DOMAIN-CONTAINING PROTEIN"/>
    <property type="match status" value="1"/>
</dbReference>
<comment type="caution">
    <text evidence="3">The sequence shown here is derived from an EMBL/GenBank/DDBJ whole genome shotgun (WGS) entry which is preliminary data.</text>
</comment>
<dbReference type="NCBIfam" id="NF033551">
    <property type="entry name" value="transpos_IS1182"/>
    <property type="match status" value="1"/>
</dbReference>
<evidence type="ECO:0000313" key="3">
    <source>
        <dbReference type="EMBL" id="TLU70651.1"/>
    </source>
</evidence>
<dbReference type="OrthoDB" id="9774608at2"/>
<feature type="domain" description="Transposase IS4-like" evidence="1">
    <location>
        <begin position="238"/>
        <end position="460"/>
    </location>
</feature>
<feature type="domain" description="Transposase InsH N-terminal" evidence="2">
    <location>
        <begin position="19"/>
        <end position="112"/>
    </location>
</feature>
<dbReference type="InterPro" id="IPR008490">
    <property type="entry name" value="Transposase_InsH_N"/>
</dbReference>
<dbReference type="GO" id="GO:0003677">
    <property type="term" value="F:DNA binding"/>
    <property type="evidence" value="ECO:0007669"/>
    <property type="project" value="InterPro"/>
</dbReference>
<gene>
    <name evidence="3" type="ORF">FE263_20895</name>
</gene>
<dbReference type="EMBL" id="VCDI01000012">
    <property type="protein sequence ID" value="TLU70651.1"/>
    <property type="molecule type" value="Genomic_DNA"/>
</dbReference>
<dbReference type="PANTHER" id="PTHR33408">
    <property type="entry name" value="TRANSPOSASE"/>
    <property type="match status" value="1"/>
</dbReference>
<sequence>MSRFIEGLDRRQTVLLPSSLNDYVGEDNQVRVVEVFIDSLDLAELGFAGMVPEATGGPAYHPSTLLRIYLYGYLNRIPSSRRLEREAQRNLELIWLTGRLAPDHKTIADFRRNNGPAIQAVCRQFVLLCRRIGLFADTGVAIDGSKFKAVNSRDRNLTPYKLERRMQQVDESIRRYLEAMETADRYNDAGSRAKSVRLAGRIAELREQMRRFRDMEQAVLAAPDQQISLTDPDARSMATSGKGSGIVGYNVQAAVDTEHHLIVAHTVINAGHDRTQLAPMTELAQEATGRQELTVLADRGYFSGRQVLACVEAGAIPYVPKPLTSGSKADNRFGKQDFVYLPKQDAYRCPAGALLTSRYETVEKDMTLHCYLTDACMTCSVKAKCTTGKERRIKRWEHEDVLDAMQKRLDQVGQAMRLRRRTVEHPFGTIKAWMGATHFLTRTLGRVSTEMSLQVLAYNMKRVIAIMGTEALMHAMRA</sequence>
<dbReference type="Pfam" id="PF01609">
    <property type="entry name" value="DDE_Tnp_1"/>
    <property type="match status" value="1"/>
</dbReference>
<dbReference type="Pfam" id="PF05598">
    <property type="entry name" value="DUF772"/>
    <property type="match status" value="1"/>
</dbReference>
<dbReference type="InterPro" id="IPR002559">
    <property type="entry name" value="Transposase_11"/>
</dbReference>
<organism evidence="3 4">
    <name type="scientific">Lichenicoccus roseus</name>
    <dbReference type="NCBI Taxonomy" id="2683649"/>
    <lineage>
        <taxon>Bacteria</taxon>
        <taxon>Pseudomonadati</taxon>
        <taxon>Pseudomonadota</taxon>
        <taxon>Alphaproteobacteria</taxon>
        <taxon>Acetobacterales</taxon>
        <taxon>Acetobacteraceae</taxon>
        <taxon>Lichenicoccus</taxon>
    </lineage>
</organism>
<evidence type="ECO:0000313" key="4">
    <source>
        <dbReference type="Proteomes" id="UP000305654"/>
    </source>
</evidence>
<dbReference type="RefSeq" id="WP_138327985.1">
    <property type="nucleotide sequence ID" value="NZ_VCDI01000012.1"/>
</dbReference>
<keyword evidence="4" id="KW-1185">Reference proteome</keyword>
<accession>A0A5R9J4W1</accession>
<dbReference type="AlphaFoldDB" id="A0A5R9J4W1"/>
<dbReference type="InterPro" id="IPR047629">
    <property type="entry name" value="IS1182_transpos"/>
</dbReference>
<protein>
    <submittedName>
        <fullName evidence="3">IS1182 family transposase</fullName>
    </submittedName>
</protein>
<dbReference type="GO" id="GO:0006313">
    <property type="term" value="P:DNA transposition"/>
    <property type="evidence" value="ECO:0007669"/>
    <property type="project" value="InterPro"/>
</dbReference>
<evidence type="ECO:0000259" key="2">
    <source>
        <dbReference type="Pfam" id="PF05598"/>
    </source>
</evidence>
<dbReference type="Proteomes" id="UP000305654">
    <property type="component" value="Unassembled WGS sequence"/>
</dbReference>
<evidence type="ECO:0000259" key="1">
    <source>
        <dbReference type="Pfam" id="PF01609"/>
    </source>
</evidence>